<name>A0A1I1A5C5_9CLOT</name>
<dbReference type="AlphaFoldDB" id="A0A1I1A5C5"/>
<dbReference type="Pfam" id="PF18742">
    <property type="entry name" value="DpnII-MboI"/>
    <property type="match status" value="1"/>
</dbReference>
<accession>A0A1I1A5C5</accession>
<keyword evidence="2" id="KW-1185">Reference proteome</keyword>
<sequence length="84" mass="9886">MNSALIIIRRILQNFYKHIQVMYQEEVHGNGTIKKKDLDAIQLGNEYDVQRILYSLIRLIFPTARVEVSDDASYKAIRYDIKID</sequence>
<gene>
    <name evidence="1" type="ORF">SAMN04488528_103014</name>
</gene>
<evidence type="ECO:0000313" key="2">
    <source>
        <dbReference type="Proteomes" id="UP000198619"/>
    </source>
</evidence>
<dbReference type="Proteomes" id="UP000198619">
    <property type="component" value="Unassembled WGS sequence"/>
</dbReference>
<dbReference type="EMBL" id="FOKI01000030">
    <property type="protein sequence ID" value="SFB33159.1"/>
    <property type="molecule type" value="Genomic_DNA"/>
</dbReference>
<reference evidence="1 2" key="1">
    <citation type="submission" date="2016-10" db="EMBL/GenBank/DDBJ databases">
        <authorList>
            <person name="de Groot N.N."/>
        </authorList>
    </citation>
    <scope>NUCLEOTIDE SEQUENCE [LARGE SCALE GENOMIC DNA]</scope>
    <source>
        <strain evidence="1 2">DSM 12271</strain>
    </source>
</reference>
<organism evidence="1 2">
    <name type="scientific">Clostridium frigidicarnis</name>
    <dbReference type="NCBI Taxonomy" id="84698"/>
    <lineage>
        <taxon>Bacteria</taxon>
        <taxon>Bacillati</taxon>
        <taxon>Bacillota</taxon>
        <taxon>Clostridia</taxon>
        <taxon>Eubacteriales</taxon>
        <taxon>Clostridiaceae</taxon>
        <taxon>Clostridium</taxon>
    </lineage>
</organism>
<evidence type="ECO:0000313" key="1">
    <source>
        <dbReference type="EMBL" id="SFB33159.1"/>
    </source>
</evidence>
<dbReference type="STRING" id="84698.SAMN04488528_103014"/>
<dbReference type="OrthoDB" id="1907904at2"/>
<proteinExistence type="predicted"/>
<protein>
    <submittedName>
        <fullName evidence="1">Uncharacterized protein</fullName>
    </submittedName>
</protein>